<dbReference type="InterPro" id="IPR036388">
    <property type="entry name" value="WH-like_DNA-bd_sf"/>
</dbReference>
<dbReference type="InterPro" id="IPR013324">
    <property type="entry name" value="RNA_pol_sigma_r3/r4-like"/>
</dbReference>
<name>A0ABU2ZNQ0_9ALTE</name>
<keyword evidence="2" id="KW-1185">Reference proteome</keyword>
<dbReference type="SUPFAM" id="SSF88659">
    <property type="entry name" value="Sigma3 and sigma4 domains of RNA polymerase sigma factors"/>
    <property type="match status" value="1"/>
</dbReference>
<dbReference type="Gene3D" id="1.10.10.10">
    <property type="entry name" value="Winged helix-like DNA-binding domain superfamily/Winged helix DNA-binding domain"/>
    <property type="match status" value="1"/>
</dbReference>
<evidence type="ECO:0000313" key="1">
    <source>
        <dbReference type="EMBL" id="MDT0594235.1"/>
    </source>
</evidence>
<evidence type="ECO:0000313" key="2">
    <source>
        <dbReference type="Proteomes" id="UP001253545"/>
    </source>
</evidence>
<sequence length="217" mass="24671">MLIAVETGDLVASTSLSEKQLAKALLALKTNFEKITANEHGSYEIFRGDAYQIVYFSPKFAFKYAVLTKLFLLSQLDIKVNVSQSIAIDVVNSQISKPSENMHSVLVTSGRQLDRGNKGEILLSSDLITDDFSLANAFLNRLINSLTQKQAEALYWYIRLDYPEQQRIADTLKMTRQNVNTHLNRASADLVKNFLYRFEHNIEQVNTNEAYLKAREN</sequence>
<protein>
    <submittedName>
        <fullName evidence="1">Uncharacterized protein</fullName>
    </submittedName>
</protein>
<comment type="caution">
    <text evidence="1">The sequence shown here is derived from an EMBL/GenBank/DDBJ whole genome shotgun (WGS) entry which is preliminary data.</text>
</comment>
<reference evidence="1 2" key="1">
    <citation type="submission" date="2023-09" db="EMBL/GenBank/DDBJ databases">
        <authorList>
            <person name="Rey-Velasco X."/>
        </authorList>
    </citation>
    <scope>NUCLEOTIDE SEQUENCE [LARGE SCALE GENOMIC DNA]</scope>
    <source>
        <strain evidence="1 2">P117</strain>
    </source>
</reference>
<proteinExistence type="predicted"/>
<organism evidence="1 2">
    <name type="scientific">Glaciecola petra</name>
    <dbReference type="NCBI Taxonomy" id="3075602"/>
    <lineage>
        <taxon>Bacteria</taxon>
        <taxon>Pseudomonadati</taxon>
        <taxon>Pseudomonadota</taxon>
        <taxon>Gammaproteobacteria</taxon>
        <taxon>Alteromonadales</taxon>
        <taxon>Alteromonadaceae</taxon>
        <taxon>Glaciecola</taxon>
    </lineage>
</organism>
<gene>
    <name evidence="1" type="ORF">RM552_05210</name>
</gene>
<dbReference type="RefSeq" id="WP_311367715.1">
    <property type="nucleotide sequence ID" value="NZ_JAVRHX010000001.1"/>
</dbReference>
<dbReference type="EMBL" id="JAVRHX010000001">
    <property type="protein sequence ID" value="MDT0594235.1"/>
    <property type="molecule type" value="Genomic_DNA"/>
</dbReference>
<accession>A0ABU2ZNQ0</accession>
<dbReference type="Proteomes" id="UP001253545">
    <property type="component" value="Unassembled WGS sequence"/>
</dbReference>